<dbReference type="EMBL" id="GL871314">
    <property type="protein sequence ID" value="EGC30616.1"/>
    <property type="molecule type" value="Genomic_DNA"/>
</dbReference>
<dbReference type="PROSITE" id="PS50280">
    <property type="entry name" value="SET"/>
    <property type="match status" value="1"/>
</dbReference>
<dbReference type="Gene3D" id="2.170.270.10">
    <property type="entry name" value="SET domain"/>
    <property type="match status" value="1"/>
</dbReference>
<dbReference type="InterPro" id="IPR052097">
    <property type="entry name" value="SET-MYND_domain_protein"/>
</dbReference>
<dbReference type="OMA" id="NGHEMLH"/>
<dbReference type="SMART" id="SM00317">
    <property type="entry name" value="SET"/>
    <property type="match status" value="1"/>
</dbReference>
<name>F0ZZL6_DICPU</name>
<dbReference type="InterPro" id="IPR046341">
    <property type="entry name" value="SET_dom_sf"/>
</dbReference>
<feature type="domain" description="SET" evidence="4">
    <location>
        <begin position="187"/>
        <end position="455"/>
    </location>
</feature>
<evidence type="ECO:0000256" key="2">
    <source>
        <dbReference type="ARBA" id="ARBA00022679"/>
    </source>
</evidence>
<dbReference type="Pfam" id="PF00856">
    <property type="entry name" value="SET"/>
    <property type="match status" value="1"/>
</dbReference>
<gene>
    <name evidence="5" type="ORF">DICPUDRAFT_89992</name>
</gene>
<dbReference type="KEGG" id="dpp:DICPUDRAFT_89992"/>
<evidence type="ECO:0000313" key="6">
    <source>
        <dbReference type="Proteomes" id="UP000001064"/>
    </source>
</evidence>
<dbReference type="Proteomes" id="UP000001064">
    <property type="component" value="Unassembled WGS sequence"/>
</dbReference>
<dbReference type="SUPFAM" id="SSF48452">
    <property type="entry name" value="TPR-like"/>
    <property type="match status" value="1"/>
</dbReference>
<dbReference type="VEuPathDB" id="AmoebaDB:DICPUDRAFT_89992"/>
<keyword evidence="1" id="KW-0489">Methyltransferase</keyword>
<dbReference type="STRING" id="5786.F0ZZL6"/>
<dbReference type="Gene3D" id="1.10.220.160">
    <property type="match status" value="1"/>
</dbReference>
<reference evidence="6" key="1">
    <citation type="journal article" date="2011" name="Genome Biol.">
        <title>Comparative genomics of the social amoebae Dictyostelium discoideum and Dictyostelium purpureum.</title>
        <authorList>
            <consortium name="US DOE Joint Genome Institute (JGI-PGF)"/>
            <person name="Sucgang R."/>
            <person name="Kuo A."/>
            <person name="Tian X."/>
            <person name="Salerno W."/>
            <person name="Parikh A."/>
            <person name="Feasley C.L."/>
            <person name="Dalin E."/>
            <person name="Tu H."/>
            <person name="Huang E."/>
            <person name="Barry K."/>
            <person name="Lindquist E."/>
            <person name="Shapiro H."/>
            <person name="Bruce D."/>
            <person name="Schmutz J."/>
            <person name="Salamov A."/>
            <person name="Fey P."/>
            <person name="Gaudet P."/>
            <person name="Anjard C."/>
            <person name="Babu M.M."/>
            <person name="Basu S."/>
            <person name="Bushmanova Y."/>
            <person name="van der Wel H."/>
            <person name="Katoh-Kurasawa M."/>
            <person name="Dinh C."/>
            <person name="Coutinho P.M."/>
            <person name="Saito T."/>
            <person name="Elias M."/>
            <person name="Schaap P."/>
            <person name="Kay R.R."/>
            <person name="Henrissat B."/>
            <person name="Eichinger L."/>
            <person name="Rivero F."/>
            <person name="Putnam N.H."/>
            <person name="West C.M."/>
            <person name="Loomis W.F."/>
            <person name="Chisholm R.L."/>
            <person name="Shaulsky G."/>
            <person name="Strassmann J.E."/>
            <person name="Queller D.C."/>
            <person name="Kuspa A."/>
            <person name="Grigoriev I.V."/>
        </authorList>
    </citation>
    <scope>NUCLEOTIDE SEQUENCE [LARGE SCALE GENOMIC DNA]</scope>
    <source>
        <strain evidence="6">QSDP1</strain>
    </source>
</reference>
<evidence type="ECO:0000256" key="3">
    <source>
        <dbReference type="ARBA" id="ARBA00022691"/>
    </source>
</evidence>
<dbReference type="InterPro" id="IPR019734">
    <property type="entry name" value="TPR_rpt"/>
</dbReference>
<dbReference type="InterPro" id="IPR001214">
    <property type="entry name" value="SET_dom"/>
</dbReference>
<dbReference type="PANTHER" id="PTHR46165">
    <property type="entry name" value="SET AND MYND DOMAIN-CONTAINING PROTEIN 4"/>
    <property type="match status" value="1"/>
</dbReference>
<organism evidence="5 6">
    <name type="scientific">Dictyostelium purpureum</name>
    <name type="common">Slime mold</name>
    <dbReference type="NCBI Taxonomy" id="5786"/>
    <lineage>
        <taxon>Eukaryota</taxon>
        <taxon>Amoebozoa</taxon>
        <taxon>Evosea</taxon>
        <taxon>Eumycetozoa</taxon>
        <taxon>Dictyostelia</taxon>
        <taxon>Dictyosteliales</taxon>
        <taxon>Dictyosteliaceae</taxon>
        <taxon>Dictyostelium</taxon>
    </lineage>
</organism>
<dbReference type="SUPFAM" id="SSF82199">
    <property type="entry name" value="SET domain"/>
    <property type="match status" value="1"/>
</dbReference>
<dbReference type="SMART" id="SM00028">
    <property type="entry name" value="TPR"/>
    <property type="match status" value="2"/>
</dbReference>
<dbReference type="PANTHER" id="PTHR46165:SF2">
    <property type="entry name" value="SET AND MYND DOMAIN-CONTAINING PROTEIN 4"/>
    <property type="match status" value="1"/>
</dbReference>
<dbReference type="GeneID" id="10509038"/>
<keyword evidence="2" id="KW-0808">Transferase</keyword>
<dbReference type="AlphaFoldDB" id="F0ZZL6"/>
<dbReference type="CDD" id="cd20071">
    <property type="entry name" value="SET_SMYD"/>
    <property type="match status" value="1"/>
</dbReference>
<keyword evidence="6" id="KW-1185">Reference proteome</keyword>
<sequence>MDNNENINNLKLLINKLEELKKLGNEEFLKYDKSNDDLNKRAVTYYSIAIELFNEKFGTLKENESEDTIKEVYKLLSIIYSNLALCYLNGYAVDKALECSTNGIKYDKDNSKCYYRQALSYQHLCNYKEALKSIESGLAATTANDKSLKQLMTNEKREIQLKIIKRNKEEKDCKDRIKRDFDQFNQFPVELVWSDQFGRRVLASEDLPKGSMLLRVSPFGSCLEDDKIFKNCGFCYKKIEKSKRDQCKCKICNNFLLCERCSTTDPFASEYHKEECDILQFLKEYYPSTETKDFRFMFRVVLNALKEKKFQSFKKENCSSNWKKHEHPFIFDEYQDLENLSRTLDKVDPQQMEAFKRSASSIIAVISKLRGEDAILKYITLNEIIELYSIVLSNGHEMLHPLTCRSYGMGIFPTGSYLNHSCSPNAFWYNDEQGMMVFRSLRPLKKGEELLTSYTDVTNPLEDRRKYLMKQYFFFCQCNQCQYQSNLVTPNCTTCKENLTIDKNFKFQIPQNSNESGFIYKCSKGHITKDQGANNNPDQDYDDEDDNKKYDYKTFKYIEKYSKLIENRFKIKCGEMKIPKNLSINQQYQLTRMPDHVIYRLYLDELERCLQGNPCNLKSDQMLTNNLIQYYYKLFCSLKKERPTDTKQIQDCRKKILDLLYPIINLPTSHHKISIENKLK</sequence>
<keyword evidence="3" id="KW-0949">S-adenosyl-L-methionine</keyword>
<evidence type="ECO:0000259" key="4">
    <source>
        <dbReference type="PROSITE" id="PS50280"/>
    </source>
</evidence>
<evidence type="ECO:0000313" key="5">
    <source>
        <dbReference type="EMBL" id="EGC30616.1"/>
    </source>
</evidence>
<protein>
    <recommendedName>
        <fullName evidence="4">SET domain-containing protein</fullName>
    </recommendedName>
</protein>
<dbReference type="eggNOG" id="KOG2084">
    <property type="taxonomic scope" value="Eukaryota"/>
</dbReference>
<dbReference type="GO" id="GO:0005634">
    <property type="term" value="C:nucleus"/>
    <property type="evidence" value="ECO:0000318"/>
    <property type="project" value="GO_Central"/>
</dbReference>
<dbReference type="InParanoid" id="F0ZZL6"/>
<dbReference type="Gene3D" id="6.10.140.2220">
    <property type="match status" value="1"/>
</dbReference>
<proteinExistence type="predicted"/>
<dbReference type="Gene3D" id="1.25.40.10">
    <property type="entry name" value="Tetratricopeptide repeat domain"/>
    <property type="match status" value="1"/>
</dbReference>
<accession>F0ZZL6</accession>
<dbReference type="OrthoDB" id="18560at2759"/>
<dbReference type="RefSeq" id="XP_003292851.1">
    <property type="nucleotide sequence ID" value="XM_003292803.1"/>
</dbReference>
<dbReference type="GO" id="GO:0032259">
    <property type="term" value="P:methylation"/>
    <property type="evidence" value="ECO:0007669"/>
    <property type="project" value="UniProtKB-KW"/>
</dbReference>
<dbReference type="GO" id="GO:0008168">
    <property type="term" value="F:methyltransferase activity"/>
    <property type="evidence" value="ECO:0007669"/>
    <property type="project" value="UniProtKB-KW"/>
</dbReference>
<dbReference type="FunCoup" id="F0ZZL6">
    <property type="interactions" value="10"/>
</dbReference>
<evidence type="ECO:0000256" key="1">
    <source>
        <dbReference type="ARBA" id="ARBA00022603"/>
    </source>
</evidence>
<dbReference type="InterPro" id="IPR011990">
    <property type="entry name" value="TPR-like_helical_dom_sf"/>
</dbReference>